<dbReference type="CDD" id="cd03801">
    <property type="entry name" value="GT4_PimA-like"/>
    <property type="match status" value="1"/>
</dbReference>
<reference evidence="3" key="2">
    <citation type="journal article" date="2023" name="Syst. Appl. Microbiol.">
        <title>Govania unica gen. nov., sp. nov., a rare biosphere bacterium that represents a novel family in the class Alphaproteobacteria.</title>
        <authorList>
            <person name="Vandamme P."/>
            <person name="Peeters C."/>
            <person name="Hettiarachchi A."/>
            <person name="Cnockaert M."/>
            <person name="Carlier A."/>
        </authorList>
    </citation>
    <scope>NUCLEOTIDE SEQUENCE</scope>
    <source>
        <strain evidence="3">LMG 31809</strain>
    </source>
</reference>
<gene>
    <name evidence="3" type="ORF">NYP16_00815</name>
</gene>
<accession>A0A9X3TUM3</accession>
<evidence type="ECO:0000313" key="4">
    <source>
        <dbReference type="Proteomes" id="UP001141619"/>
    </source>
</evidence>
<keyword evidence="4" id="KW-1185">Reference proteome</keyword>
<dbReference type="SUPFAM" id="SSF53756">
    <property type="entry name" value="UDP-Glycosyltransferase/glycogen phosphorylase"/>
    <property type="match status" value="1"/>
</dbReference>
<evidence type="ECO:0000259" key="2">
    <source>
        <dbReference type="Pfam" id="PF13439"/>
    </source>
</evidence>
<evidence type="ECO:0000313" key="3">
    <source>
        <dbReference type="EMBL" id="MDA5192500.1"/>
    </source>
</evidence>
<reference evidence="3" key="1">
    <citation type="submission" date="2022-08" db="EMBL/GenBank/DDBJ databases">
        <authorList>
            <person name="Vandamme P."/>
            <person name="Hettiarachchi A."/>
            <person name="Peeters C."/>
            <person name="Cnockaert M."/>
            <person name="Carlier A."/>
        </authorList>
    </citation>
    <scope>NUCLEOTIDE SEQUENCE</scope>
    <source>
        <strain evidence="3">LMG 31809</strain>
    </source>
</reference>
<comment type="caution">
    <text evidence="3">The sequence shown here is derived from an EMBL/GenBank/DDBJ whole genome shotgun (WGS) entry which is preliminary data.</text>
</comment>
<dbReference type="Pfam" id="PF00534">
    <property type="entry name" value="Glycos_transf_1"/>
    <property type="match status" value="1"/>
</dbReference>
<feature type="domain" description="Glycosyl transferase family 1" evidence="1">
    <location>
        <begin position="184"/>
        <end position="343"/>
    </location>
</feature>
<protein>
    <submittedName>
        <fullName evidence="3">Glycosyltransferase family 4 protein</fullName>
    </submittedName>
</protein>
<proteinExistence type="predicted"/>
<name>A0A9X3TUM3_9PROT</name>
<dbReference type="Gene3D" id="3.40.50.2000">
    <property type="entry name" value="Glycogen Phosphorylase B"/>
    <property type="match status" value="2"/>
</dbReference>
<dbReference type="RefSeq" id="WP_274942206.1">
    <property type="nucleotide sequence ID" value="NZ_JANWOI010000001.1"/>
</dbReference>
<dbReference type="EMBL" id="JANWOI010000001">
    <property type="protein sequence ID" value="MDA5192500.1"/>
    <property type="molecule type" value="Genomic_DNA"/>
</dbReference>
<sequence length="370" mass="40362">MITVLILFSSSEIGGAERSLSRMALDPGASDIQYKFATLGSESGAWVTWLRDQGQDPIVLGPDSRCRKFAYYSFASRKFISAWRQIQPDVIYVVGLKAALLARLLKPLMPSTKIIHAIRTNLPEGSILARNFTISERLLSPCTDGYITNSKVAACRLTEIANVPPQKITVIYNGLDTGTASETASDKVQNEICVVANINQYKGHLQFLDVVSRVCAEIPNVHFTFVGRDDLGGRLQQEITARGLSTVITLAGYQDQPAPFLQRASIFVLPSLTTEGTPTSILEAFSFGLPVVAYKIGGIPELVANDQDGFLIEPGNAGKMADALIKMIKNPELAVTMGRSGQQKITTHFTLSASADKHNDYWHSLLQEAK</sequence>
<dbReference type="InterPro" id="IPR028098">
    <property type="entry name" value="Glyco_trans_4-like_N"/>
</dbReference>
<feature type="domain" description="Glycosyltransferase subfamily 4-like N-terminal" evidence="2">
    <location>
        <begin position="14"/>
        <end position="177"/>
    </location>
</feature>
<dbReference type="PANTHER" id="PTHR12526">
    <property type="entry name" value="GLYCOSYLTRANSFERASE"/>
    <property type="match status" value="1"/>
</dbReference>
<organism evidence="3 4">
    <name type="scientific">Govanella unica</name>
    <dbReference type="NCBI Taxonomy" id="2975056"/>
    <lineage>
        <taxon>Bacteria</taxon>
        <taxon>Pseudomonadati</taxon>
        <taxon>Pseudomonadota</taxon>
        <taxon>Alphaproteobacteria</taxon>
        <taxon>Emcibacterales</taxon>
        <taxon>Govanellaceae</taxon>
        <taxon>Govanella</taxon>
    </lineage>
</organism>
<dbReference type="AlphaFoldDB" id="A0A9X3TUM3"/>
<dbReference type="Proteomes" id="UP001141619">
    <property type="component" value="Unassembled WGS sequence"/>
</dbReference>
<dbReference type="InterPro" id="IPR001296">
    <property type="entry name" value="Glyco_trans_1"/>
</dbReference>
<dbReference type="Pfam" id="PF13439">
    <property type="entry name" value="Glyco_transf_4"/>
    <property type="match status" value="1"/>
</dbReference>
<evidence type="ECO:0000259" key="1">
    <source>
        <dbReference type="Pfam" id="PF00534"/>
    </source>
</evidence>
<dbReference type="GO" id="GO:0016757">
    <property type="term" value="F:glycosyltransferase activity"/>
    <property type="evidence" value="ECO:0007669"/>
    <property type="project" value="InterPro"/>
</dbReference>